<accession>A0A177CU32</accession>
<name>A0A177CU32_9PLEO</name>
<dbReference type="CDD" id="cd15849">
    <property type="entry name" value="SNARE_Sso1"/>
    <property type="match status" value="1"/>
</dbReference>
<evidence type="ECO:0000313" key="7">
    <source>
        <dbReference type="Proteomes" id="UP000077069"/>
    </source>
</evidence>
<dbReference type="GO" id="GO:0048278">
    <property type="term" value="P:vesicle docking"/>
    <property type="evidence" value="ECO:0007669"/>
    <property type="project" value="TreeGrafter"/>
</dbReference>
<proteinExistence type="inferred from homology"/>
<dbReference type="PROSITE" id="PS50192">
    <property type="entry name" value="T_SNARE"/>
    <property type="match status" value="1"/>
</dbReference>
<dbReference type="PANTHER" id="PTHR19957">
    <property type="entry name" value="SYNTAXIN"/>
    <property type="match status" value="1"/>
</dbReference>
<keyword evidence="4" id="KW-0472">Membrane</keyword>
<dbReference type="AlphaFoldDB" id="A0A177CU32"/>
<dbReference type="GO" id="GO:0012505">
    <property type="term" value="C:endomembrane system"/>
    <property type="evidence" value="ECO:0007669"/>
    <property type="project" value="TreeGrafter"/>
</dbReference>
<keyword evidence="7" id="KW-1185">Reference proteome</keyword>
<organism evidence="6 7">
    <name type="scientific">Paraphaeosphaeria sporulosa</name>
    <dbReference type="NCBI Taxonomy" id="1460663"/>
    <lineage>
        <taxon>Eukaryota</taxon>
        <taxon>Fungi</taxon>
        <taxon>Dikarya</taxon>
        <taxon>Ascomycota</taxon>
        <taxon>Pezizomycotina</taxon>
        <taxon>Dothideomycetes</taxon>
        <taxon>Pleosporomycetidae</taxon>
        <taxon>Pleosporales</taxon>
        <taxon>Massarineae</taxon>
        <taxon>Didymosphaeriaceae</taxon>
        <taxon>Paraphaeosphaeria</taxon>
    </lineage>
</organism>
<dbReference type="GeneID" id="28761274"/>
<dbReference type="InParanoid" id="A0A177CU32"/>
<dbReference type="SUPFAM" id="SSF47661">
    <property type="entry name" value="t-snare proteins"/>
    <property type="match status" value="1"/>
</dbReference>
<dbReference type="InterPro" id="IPR000727">
    <property type="entry name" value="T_SNARE_dom"/>
</dbReference>
<feature type="domain" description="T-SNARE coiled-coil homology" evidence="5">
    <location>
        <begin position="211"/>
        <end position="273"/>
    </location>
</feature>
<evidence type="ECO:0000256" key="3">
    <source>
        <dbReference type="SAM" id="MobiDB-lite"/>
    </source>
</evidence>
<evidence type="ECO:0000259" key="5">
    <source>
        <dbReference type="PROSITE" id="PS50192"/>
    </source>
</evidence>
<dbReference type="GO" id="GO:0000149">
    <property type="term" value="F:SNARE binding"/>
    <property type="evidence" value="ECO:0007669"/>
    <property type="project" value="TreeGrafter"/>
</dbReference>
<dbReference type="RefSeq" id="XP_018041121.1">
    <property type="nucleotide sequence ID" value="XM_018177788.1"/>
</dbReference>
<dbReference type="STRING" id="1460663.A0A177CU32"/>
<dbReference type="PANTHER" id="PTHR19957:SF380">
    <property type="entry name" value="SYNTAXIN FAMILY PROTEIN"/>
    <property type="match status" value="1"/>
</dbReference>
<sequence>MSYGNGGYQQMGYGANPYDQREDGGAQGARFNNYAQGRYDDPSAVEMQPYGQQGGADPNAILNECREVDRALDQIDSQLDNLERTMQAQATSATPNNTEVTNLTTQIMAGYRALVTRVKNIKSKPESGNPRNAPQVGKVDRRLKAVMNRYQNVEKKFRQDQQEAIKRQYRIVNPNATEQELQEIAADSSNDGVFAQALMNSNRQGQANSTLRNVRERHEAIQKIEQQMVELAQLFQDLDTIVQQQEPLVENIEAKGEEIHENVVQANTEIGGAIEKARSARRKKWWCLLICVIIVIIIAIIVAIVVSINNKK</sequence>
<keyword evidence="2" id="KW-0175">Coiled coil</keyword>
<dbReference type="EMBL" id="KV441549">
    <property type="protein sequence ID" value="OAG10756.1"/>
    <property type="molecule type" value="Genomic_DNA"/>
</dbReference>
<dbReference type="OrthoDB" id="10255013at2759"/>
<comment type="similarity">
    <text evidence="1">Belongs to the syntaxin family.</text>
</comment>
<evidence type="ECO:0000256" key="4">
    <source>
        <dbReference type="SAM" id="Phobius"/>
    </source>
</evidence>
<dbReference type="SMART" id="SM00397">
    <property type="entry name" value="t_SNARE"/>
    <property type="match status" value="1"/>
</dbReference>
<keyword evidence="4" id="KW-0812">Transmembrane</keyword>
<dbReference type="GO" id="GO:0005484">
    <property type="term" value="F:SNAP receptor activity"/>
    <property type="evidence" value="ECO:0007669"/>
    <property type="project" value="TreeGrafter"/>
</dbReference>
<dbReference type="InterPro" id="IPR045242">
    <property type="entry name" value="Syntaxin"/>
</dbReference>
<feature type="coiled-coil region" evidence="2">
    <location>
        <begin position="65"/>
        <end position="92"/>
    </location>
</feature>
<dbReference type="GO" id="GO:0006887">
    <property type="term" value="P:exocytosis"/>
    <property type="evidence" value="ECO:0007669"/>
    <property type="project" value="TreeGrafter"/>
</dbReference>
<dbReference type="GO" id="GO:0005886">
    <property type="term" value="C:plasma membrane"/>
    <property type="evidence" value="ECO:0007669"/>
    <property type="project" value="TreeGrafter"/>
</dbReference>
<dbReference type="GO" id="GO:0031201">
    <property type="term" value="C:SNARE complex"/>
    <property type="evidence" value="ECO:0007669"/>
    <property type="project" value="TreeGrafter"/>
</dbReference>
<dbReference type="InterPro" id="IPR006011">
    <property type="entry name" value="Syntaxin_N"/>
</dbReference>
<dbReference type="Pfam" id="PF00804">
    <property type="entry name" value="Syntaxin"/>
    <property type="match status" value="1"/>
</dbReference>
<dbReference type="GO" id="GO:0006886">
    <property type="term" value="P:intracellular protein transport"/>
    <property type="evidence" value="ECO:0007669"/>
    <property type="project" value="TreeGrafter"/>
</dbReference>
<feature type="region of interest" description="Disordered" evidence="3">
    <location>
        <begin position="1"/>
        <end position="36"/>
    </location>
</feature>
<evidence type="ECO:0000256" key="1">
    <source>
        <dbReference type="ARBA" id="ARBA00009063"/>
    </source>
</evidence>
<dbReference type="InterPro" id="IPR010989">
    <property type="entry name" value="SNARE"/>
</dbReference>
<dbReference type="GO" id="GO:0006906">
    <property type="term" value="P:vesicle fusion"/>
    <property type="evidence" value="ECO:0007669"/>
    <property type="project" value="TreeGrafter"/>
</dbReference>
<gene>
    <name evidence="6" type="ORF">CC84DRAFT_1161616</name>
</gene>
<evidence type="ECO:0000256" key="2">
    <source>
        <dbReference type="SAM" id="Coils"/>
    </source>
</evidence>
<protein>
    <submittedName>
        <fullName evidence="6">t-SNARE</fullName>
    </submittedName>
</protein>
<dbReference type="Proteomes" id="UP000077069">
    <property type="component" value="Unassembled WGS sequence"/>
</dbReference>
<dbReference type="Gene3D" id="1.20.58.70">
    <property type="match status" value="1"/>
</dbReference>
<dbReference type="Pfam" id="PF05739">
    <property type="entry name" value="SNARE"/>
    <property type="match status" value="1"/>
</dbReference>
<feature type="transmembrane region" description="Helical" evidence="4">
    <location>
        <begin position="285"/>
        <end position="308"/>
    </location>
</feature>
<keyword evidence="4" id="KW-1133">Transmembrane helix</keyword>
<evidence type="ECO:0000313" key="6">
    <source>
        <dbReference type="EMBL" id="OAG10756.1"/>
    </source>
</evidence>
<reference evidence="6 7" key="1">
    <citation type="submission" date="2016-05" db="EMBL/GenBank/DDBJ databases">
        <title>Comparative analysis of secretome profiles of manganese(II)-oxidizing ascomycete fungi.</title>
        <authorList>
            <consortium name="DOE Joint Genome Institute"/>
            <person name="Zeiner C.A."/>
            <person name="Purvine S.O."/>
            <person name="Zink E.M."/>
            <person name="Wu S."/>
            <person name="Pasa-Tolic L."/>
            <person name="Chaput D.L."/>
            <person name="Haridas S."/>
            <person name="Grigoriev I.V."/>
            <person name="Santelli C.M."/>
            <person name="Hansel C.M."/>
        </authorList>
    </citation>
    <scope>NUCLEOTIDE SEQUENCE [LARGE SCALE GENOMIC DNA]</scope>
    <source>
        <strain evidence="6 7">AP3s5-JAC2a</strain>
    </source>
</reference>